<accession>A0ABU3T1N5</accession>
<name>A0ABU3T1N5_9ALTE</name>
<keyword evidence="2" id="KW-1185">Reference proteome</keyword>
<dbReference type="EMBL" id="JAWDIO010000002">
    <property type="protein sequence ID" value="MDU0356176.1"/>
    <property type="molecule type" value="Genomic_DNA"/>
</dbReference>
<dbReference type="RefSeq" id="WP_316027679.1">
    <property type="nucleotide sequence ID" value="NZ_JAWDIO010000002.1"/>
</dbReference>
<protein>
    <submittedName>
        <fullName evidence="1">Uncharacterized protein</fullName>
    </submittedName>
</protein>
<organism evidence="1 2">
    <name type="scientific">Paraglaciecola aquimarina</name>
    <dbReference type="NCBI Taxonomy" id="1235557"/>
    <lineage>
        <taxon>Bacteria</taxon>
        <taxon>Pseudomonadati</taxon>
        <taxon>Pseudomonadota</taxon>
        <taxon>Gammaproteobacteria</taxon>
        <taxon>Alteromonadales</taxon>
        <taxon>Alteromonadaceae</taxon>
        <taxon>Paraglaciecola</taxon>
    </lineage>
</organism>
<dbReference type="Proteomes" id="UP001247805">
    <property type="component" value="Unassembled WGS sequence"/>
</dbReference>
<sequence>MAYHFVAFDDSGRSQTVEGEAAEQIKGNKLSHELNDGLLNSIDGVKSLVSDDTDDCCDIDCCEGDCFCPANACTSMVYVDNTLALSKLILNSELALSFVQASPQYIVSSLYRPPIFTS</sequence>
<evidence type="ECO:0000313" key="1">
    <source>
        <dbReference type="EMBL" id="MDU0356176.1"/>
    </source>
</evidence>
<comment type="caution">
    <text evidence="1">The sequence shown here is derived from an EMBL/GenBank/DDBJ whole genome shotgun (WGS) entry which is preliminary data.</text>
</comment>
<reference evidence="1 2" key="1">
    <citation type="submission" date="2023-10" db="EMBL/GenBank/DDBJ databases">
        <title>Glaciecola aquimarina strain GGW-M5 nov., isolated from a coastal seawater.</title>
        <authorList>
            <person name="Bayburt H."/>
            <person name="Kim J.M."/>
            <person name="Choi B.J."/>
            <person name="Jeon C.O."/>
        </authorList>
    </citation>
    <scope>NUCLEOTIDE SEQUENCE [LARGE SCALE GENOMIC DNA]</scope>
    <source>
        <strain evidence="1 2">KCTC 32108</strain>
    </source>
</reference>
<proteinExistence type="predicted"/>
<gene>
    <name evidence="1" type="ORF">RS130_21890</name>
</gene>
<evidence type="ECO:0000313" key="2">
    <source>
        <dbReference type="Proteomes" id="UP001247805"/>
    </source>
</evidence>